<proteinExistence type="predicted"/>
<sequence>MRLILILLLTINLLQAQKLALVIGNSNYQQGFLPNPTKDADLIAQNLRSVGFSVTLRKNLKTAYDMEEVINTFAKTLSSDDIAVVYYAGHGVQCNGKNYLMPTKANVAKGGQLKSKAVDLDFLTGGVSDIKLAIVMLDACRNNTFPSCGRTRSRGLVQPNVESNGGMIISFATASNEIALDGNGNHSPYALALTKFMNQSMPVETYFRKVGGEVFRSSEQRPMLKNSFYGSFSFAKKPQVGSVHRPIVEAEKVDISTSKWITPKDSVCKANGGEIDKHGACKANWNNAKKICSASGGQLPSRDDLKQVVVDCGGIVNSDWLGKDAEKNKKNSSYQSCYKEKGFSSFNWTREEKDSSYAWIVGFVDGGDGWRYKTDNGYALCVR</sequence>
<reference evidence="2" key="1">
    <citation type="submission" date="2020-01" db="EMBL/GenBank/DDBJ databases">
        <authorList>
            <person name="Meier V. D."/>
            <person name="Meier V D."/>
        </authorList>
    </citation>
    <scope>NUCLEOTIDE SEQUENCE</scope>
    <source>
        <strain evidence="2">HLG_WM_MAG_03</strain>
    </source>
</reference>
<accession>A0A6S6U1V6</accession>
<dbReference type="InterPro" id="IPR029030">
    <property type="entry name" value="Caspase-like_dom_sf"/>
</dbReference>
<dbReference type="PANTHER" id="PTHR22576">
    <property type="entry name" value="MUCOSA ASSOCIATED LYMPHOID TISSUE LYMPHOMA TRANSLOCATION PROTEIN 1/PARACASPASE"/>
    <property type="match status" value="1"/>
</dbReference>
<dbReference type="PROSITE" id="PS50208">
    <property type="entry name" value="CASPASE_P20"/>
    <property type="match status" value="1"/>
</dbReference>
<dbReference type="InterPro" id="IPR011600">
    <property type="entry name" value="Pept_C14_caspase"/>
</dbReference>
<dbReference type="InterPro" id="IPR052039">
    <property type="entry name" value="Caspase-related_regulators"/>
</dbReference>
<dbReference type="GO" id="GO:0004197">
    <property type="term" value="F:cysteine-type endopeptidase activity"/>
    <property type="evidence" value="ECO:0007669"/>
    <property type="project" value="InterPro"/>
</dbReference>
<dbReference type="InterPro" id="IPR001309">
    <property type="entry name" value="Pept_C14_p20"/>
</dbReference>
<gene>
    <name evidence="2" type="ORF">HELGO_WM25786</name>
</gene>
<organism evidence="2">
    <name type="scientific">uncultured Sulfurovum sp</name>
    <dbReference type="NCBI Taxonomy" id="269237"/>
    <lineage>
        <taxon>Bacteria</taxon>
        <taxon>Pseudomonadati</taxon>
        <taxon>Campylobacterota</taxon>
        <taxon>Epsilonproteobacteria</taxon>
        <taxon>Campylobacterales</taxon>
        <taxon>Sulfurovaceae</taxon>
        <taxon>Sulfurovum</taxon>
        <taxon>environmental samples</taxon>
    </lineage>
</organism>
<protein>
    <recommendedName>
        <fullName evidence="1">Caspase family p20 domain-containing protein</fullName>
    </recommendedName>
</protein>
<dbReference type="Pfam" id="PF00656">
    <property type="entry name" value="Peptidase_C14"/>
    <property type="match status" value="1"/>
</dbReference>
<evidence type="ECO:0000259" key="1">
    <source>
        <dbReference type="PROSITE" id="PS50208"/>
    </source>
</evidence>
<dbReference type="Gene3D" id="3.40.50.1460">
    <property type="match status" value="1"/>
</dbReference>
<dbReference type="PANTHER" id="PTHR22576:SF37">
    <property type="entry name" value="MUCOSA-ASSOCIATED LYMPHOID TISSUE LYMPHOMA TRANSLOCATION PROTEIN 1"/>
    <property type="match status" value="1"/>
</dbReference>
<dbReference type="EMBL" id="CACVAR010000392">
    <property type="protein sequence ID" value="CAA6825655.1"/>
    <property type="molecule type" value="Genomic_DNA"/>
</dbReference>
<name>A0A6S6U1V6_9BACT</name>
<dbReference type="GO" id="GO:0006508">
    <property type="term" value="P:proteolysis"/>
    <property type="evidence" value="ECO:0007669"/>
    <property type="project" value="InterPro"/>
</dbReference>
<dbReference type="AlphaFoldDB" id="A0A6S6U1V6"/>
<feature type="domain" description="Caspase family p20" evidence="1">
    <location>
        <begin position="16"/>
        <end position="144"/>
    </location>
</feature>
<dbReference type="SUPFAM" id="SSF52129">
    <property type="entry name" value="Caspase-like"/>
    <property type="match status" value="1"/>
</dbReference>
<evidence type="ECO:0000313" key="2">
    <source>
        <dbReference type="EMBL" id="CAA6825655.1"/>
    </source>
</evidence>